<evidence type="ECO:0000313" key="4">
    <source>
        <dbReference type="Proteomes" id="UP000231879"/>
    </source>
</evidence>
<gene>
    <name evidence="3" type="ORF">CH367_01410</name>
</gene>
<feature type="region of interest" description="Disordered" evidence="1">
    <location>
        <begin position="154"/>
        <end position="174"/>
    </location>
</feature>
<dbReference type="Proteomes" id="UP000231879">
    <property type="component" value="Unassembled WGS sequence"/>
</dbReference>
<keyword evidence="2" id="KW-0732">Signal</keyword>
<name>A0ABX4NR29_9LEPT</name>
<reference evidence="3 4" key="1">
    <citation type="submission" date="2017-07" db="EMBL/GenBank/DDBJ databases">
        <title>Leptospira spp. isolated from tropical soils.</title>
        <authorList>
            <person name="Thibeaux R."/>
            <person name="Iraola G."/>
            <person name="Ferres I."/>
            <person name="Bierque E."/>
            <person name="Girault D."/>
            <person name="Soupe-Gilbert M.-E."/>
            <person name="Picardeau M."/>
            <person name="Goarant C."/>
        </authorList>
    </citation>
    <scope>NUCLEOTIDE SEQUENCE [LARGE SCALE GENOMIC DNA]</scope>
    <source>
        <strain evidence="3 4">FH4-C-A1</strain>
    </source>
</reference>
<comment type="caution">
    <text evidence="3">The sequence shown here is derived from an EMBL/GenBank/DDBJ whole genome shotgun (WGS) entry which is preliminary data.</text>
</comment>
<accession>A0ABX4NR29</accession>
<organism evidence="3 4">
    <name type="scientific">Leptospira barantonii</name>
    <dbReference type="NCBI Taxonomy" id="2023184"/>
    <lineage>
        <taxon>Bacteria</taxon>
        <taxon>Pseudomonadati</taxon>
        <taxon>Spirochaetota</taxon>
        <taxon>Spirochaetia</taxon>
        <taxon>Leptospirales</taxon>
        <taxon>Leptospiraceae</taxon>
        <taxon>Leptospira</taxon>
    </lineage>
</organism>
<keyword evidence="4" id="KW-1185">Reference proteome</keyword>
<dbReference type="EMBL" id="NPDS01000001">
    <property type="protein sequence ID" value="PJZ58739.1"/>
    <property type="molecule type" value="Genomic_DNA"/>
</dbReference>
<evidence type="ECO:0000313" key="3">
    <source>
        <dbReference type="EMBL" id="PJZ58739.1"/>
    </source>
</evidence>
<evidence type="ECO:0000256" key="1">
    <source>
        <dbReference type="SAM" id="MobiDB-lite"/>
    </source>
</evidence>
<feature type="chain" id="PRO_5047387355" description="HEAT repeat domain-containing protein" evidence="2">
    <location>
        <begin position="21"/>
        <end position="174"/>
    </location>
</feature>
<proteinExistence type="predicted"/>
<evidence type="ECO:0008006" key="5">
    <source>
        <dbReference type="Google" id="ProtNLM"/>
    </source>
</evidence>
<sequence>MKNLTIIFLAFFILCFPSFAENLDPQKLSEIRKTLSVTRHMEDPNELKADLEVIAVDPSPYLMAVIQEPGTRVYVRTRALNLLQFYSSDKTAQFLESKISANNEHDSVRKFAIRSYAISQKDKSSKVESFLGKFKSDSNLGGFVQRTLKEYTLNRPLDSKNSPNRELDRSQLKK</sequence>
<dbReference type="RefSeq" id="WP_100760728.1">
    <property type="nucleotide sequence ID" value="NZ_NPDS01000001.1"/>
</dbReference>
<feature type="signal peptide" evidence="2">
    <location>
        <begin position="1"/>
        <end position="20"/>
    </location>
</feature>
<feature type="compositionally biased region" description="Basic and acidic residues" evidence="1">
    <location>
        <begin position="163"/>
        <end position="174"/>
    </location>
</feature>
<protein>
    <recommendedName>
        <fullName evidence="5">HEAT repeat domain-containing protein</fullName>
    </recommendedName>
</protein>
<evidence type="ECO:0000256" key="2">
    <source>
        <dbReference type="SAM" id="SignalP"/>
    </source>
</evidence>